<proteinExistence type="predicted"/>
<organism evidence="1 2">
    <name type="scientific">Diaporthe eres</name>
    <name type="common">Phomopsis oblonga</name>
    <dbReference type="NCBI Taxonomy" id="83184"/>
    <lineage>
        <taxon>Eukaryota</taxon>
        <taxon>Fungi</taxon>
        <taxon>Dikarya</taxon>
        <taxon>Ascomycota</taxon>
        <taxon>Pezizomycotina</taxon>
        <taxon>Sordariomycetes</taxon>
        <taxon>Sordariomycetidae</taxon>
        <taxon>Diaporthales</taxon>
        <taxon>Diaporthaceae</taxon>
        <taxon>Diaporthe</taxon>
        <taxon>Diaporthe eres species complex</taxon>
    </lineage>
</organism>
<dbReference type="InterPro" id="IPR011009">
    <property type="entry name" value="Kinase-like_dom_sf"/>
</dbReference>
<sequence>MKKLWPNWPKAPPRALGIDGAIRQNRIELDAREDIISMEFLKFGDLGKWIGKMTGQNNMDPNSMFSERLAWIVFECLWRGCVALAYPTGFYQGKDPMTTQIPQVNEAPETSSVGGGDPLVHFDLDPLFVGDFAADHGLWPVTKEQMTEEWDYIPNLDALKRHEVAGNFHAHSNIYHIGLTMFQLITLNLPDEPPLVRPYNFYIDRESLSGWTYGHNLLSENNPYLVEHFSAELRNTVAWCMEHNPLERPSLSRLGQIVERNALRDWADQPDRATRTLVSDLLGTPMPPPPI</sequence>
<evidence type="ECO:0000313" key="1">
    <source>
        <dbReference type="EMBL" id="KAK7733846.1"/>
    </source>
</evidence>
<gene>
    <name evidence="1" type="ORF">SLS63_004632</name>
</gene>
<comment type="caution">
    <text evidence="1">The sequence shown here is derived from an EMBL/GenBank/DDBJ whole genome shotgun (WGS) entry which is preliminary data.</text>
</comment>
<protein>
    <recommendedName>
        <fullName evidence="3">Protein kinase domain-containing protein</fullName>
    </recommendedName>
</protein>
<accession>A0ABR1PDI9</accession>
<evidence type="ECO:0008006" key="3">
    <source>
        <dbReference type="Google" id="ProtNLM"/>
    </source>
</evidence>
<dbReference type="Proteomes" id="UP001430848">
    <property type="component" value="Unassembled WGS sequence"/>
</dbReference>
<evidence type="ECO:0000313" key="2">
    <source>
        <dbReference type="Proteomes" id="UP001430848"/>
    </source>
</evidence>
<name>A0ABR1PDI9_DIAER</name>
<reference evidence="1 2" key="1">
    <citation type="submission" date="2024-02" db="EMBL/GenBank/DDBJ databases">
        <title>De novo assembly and annotation of 12 fungi associated with fruit tree decline syndrome in Ontario, Canada.</title>
        <authorList>
            <person name="Sulman M."/>
            <person name="Ellouze W."/>
            <person name="Ilyukhin E."/>
        </authorList>
    </citation>
    <scope>NUCLEOTIDE SEQUENCE [LARGE SCALE GENOMIC DNA]</scope>
    <source>
        <strain evidence="1 2">M169</strain>
    </source>
</reference>
<keyword evidence="2" id="KW-1185">Reference proteome</keyword>
<dbReference type="SUPFAM" id="SSF56112">
    <property type="entry name" value="Protein kinase-like (PK-like)"/>
    <property type="match status" value="1"/>
</dbReference>
<dbReference type="EMBL" id="JAKNSF020000017">
    <property type="protein sequence ID" value="KAK7733846.1"/>
    <property type="molecule type" value="Genomic_DNA"/>
</dbReference>
<dbReference type="Gene3D" id="1.10.510.10">
    <property type="entry name" value="Transferase(Phosphotransferase) domain 1"/>
    <property type="match status" value="1"/>
</dbReference>